<dbReference type="AlphaFoldDB" id="A0AAW1NVM9"/>
<accession>A0AAW1NVM9</accession>
<protein>
    <submittedName>
        <fullName evidence="1">Uncharacterized protein</fullName>
    </submittedName>
</protein>
<comment type="caution">
    <text evidence="1">The sequence shown here is derived from an EMBL/GenBank/DDBJ whole genome shotgun (WGS) entry which is preliminary data.</text>
</comment>
<evidence type="ECO:0000313" key="1">
    <source>
        <dbReference type="EMBL" id="KAK9796619.1"/>
    </source>
</evidence>
<name>A0AAW1NVM9_9CHLO</name>
<dbReference type="EMBL" id="JALJOQ010000115">
    <property type="protein sequence ID" value="KAK9796619.1"/>
    <property type="molecule type" value="Genomic_DNA"/>
</dbReference>
<organism evidence="1 2">
    <name type="scientific">Symbiochloris irregularis</name>
    <dbReference type="NCBI Taxonomy" id="706552"/>
    <lineage>
        <taxon>Eukaryota</taxon>
        <taxon>Viridiplantae</taxon>
        <taxon>Chlorophyta</taxon>
        <taxon>core chlorophytes</taxon>
        <taxon>Trebouxiophyceae</taxon>
        <taxon>Trebouxiales</taxon>
        <taxon>Trebouxiaceae</taxon>
        <taxon>Symbiochloris</taxon>
    </lineage>
</organism>
<keyword evidence="2" id="KW-1185">Reference proteome</keyword>
<reference evidence="1 2" key="1">
    <citation type="journal article" date="2024" name="Nat. Commun.">
        <title>Phylogenomics reveals the evolutionary origins of lichenization in chlorophyte algae.</title>
        <authorList>
            <person name="Puginier C."/>
            <person name="Libourel C."/>
            <person name="Otte J."/>
            <person name="Skaloud P."/>
            <person name="Haon M."/>
            <person name="Grisel S."/>
            <person name="Petersen M."/>
            <person name="Berrin J.G."/>
            <person name="Delaux P.M."/>
            <person name="Dal Grande F."/>
            <person name="Keller J."/>
        </authorList>
    </citation>
    <scope>NUCLEOTIDE SEQUENCE [LARGE SCALE GENOMIC DNA]</scope>
    <source>
        <strain evidence="1 2">SAG 2036</strain>
    </source>
</reference>
<dbReference type="Proteomes" id="UP001465755">
    <property type="component" value="Unassembled WGS sequence"/>
</dbReference>
<proteinExistence type="predicted"/>
<sequence length="124" mass="13981">MEAVEIQTRASAPDKITDIIRAGELLYVIKKEFALGLKLSMLDQSTGGTLVLQATQGKNPFSGKVKFVMPSGQEVARTEPGFLRSANHIEFQGRKYKWYCKSYRTTLHFDLEDAGTESSAWWDF</sequence>
<gene>
    <name evidence="1" type="ORF">WJX73_000836</name>
</gene>
<evidence type="ECO:0000313" key="2">
    <source>
        <dbReference type="Proteomes" id="UP001465755"/>
    </source>
</evidence>